<organism evidence="1 2">
    <name type="scientific">Trichonephila clavipes</name>
    <name type="common">Golden silk orbweaver</name>
    <name type="synonym">Nephila clavipes</name>
    <dbReference type="NCBI Taxonomy" id="2585209"/>
    <lineage>
        <taxon>Eukaryota</taxon>
        <taxon>Metazoa</taxon>
        <taxon>Ecdysozoa</taxon>
        <taxon>Arthropoda</taxon>
        <taxon>Chelicerata</taxon>
        <taxon>Arachnida</taxon>
        <taxon>Araneae</taxon>
        <taxon>Araneomorphae</taxon>
        <taxon>Entelegynae</taxon>
        <taxon>Araneoidea</taxon>
        <taxon>Nephilidae</taxon>
        <taxon>Trichonephila</taxon>
    </lineage>
</organism>
<protein>
    <submittedName>
        <fullName evidence="1">Uncharacterized protein</fullName>
    </submittedName>
</protein>
<comment type="caution">
    <text evidence="1">The sequence shown here is derived from an EMBL/GenBank/DDBJ whole genome shotgun (WGS) entry which is preliminary data.</text>
</comment>
<evidence type="ECO:0000313" key="2">
    <source>
        <dbReference type="Proteomes" id="UP000887159"/>
    </source>
</evidence>
<sequence length="53" mass="6175">MCRKNNCAERWLARDRASAVSLKIQNGEGEKRATRRTRFVEISPRSEELPIED</sequence>
<proteinExistence type="predicted"/>
<dbReference type="Proteomes" id="UP000887159">
    <property type="component" value="Unassembled WGS sequence"/>
</dbReference>
<reference evidence="1" key="1">
    <citation type="submission" date="2020-08" db="EMBL/GenBank/DDBJ databases">
        <title>Multicomponent nature underlies the extraordinary mechanical properties of spider dragline silk.</title>
        <authorList>
            <person name="Kono N."/>
            <person name="Nakamura H."/>
            <person name="Mori M."/>
            <person name="Yoshida Y."/>
            <person name="Ohtoshi R."/>
            <person name="Malay A.D."/>
            <person name="Moran D.A.P."/>
            <person name="Tomita M."/>
            <person name="Numata K."/>
            <person name="Arakawa K."/>
        </authorList>
    </citation>
    <scope>NUCLEOTIDE SEQUENCE</scope>
</reference>
<gene>
    <name evidence="1" type="ORF">TNCV_1118141</name>
</gene>
<evidence type="ECO:0000313" key="1">
    <source>
        <dbReference type="EMBL" id="GFY20580.1"/>
    </source>
</evidence>
<name>A0A8X6T057_TRICX</name>
<feature type="non-terminal residue" evidence="1">
    <location>
        <position position="53"/>
    </location>
</feature>
<keyword evidence="2" id="KW-1185">Reference proteome</keyword>
<accession>A0A8X6T057</accession>
<dbReference type="AlphaFoldDB" id="A0A8X6T057"/>
<dbReference type="EMBL" id="BMAU01021356">
    <property type="protein sequence ID" value="GFY20580.1"/>
    <property type="molecule type" value="Genomic_DNA"/>
</dbReference>